<dbReference type="PANTHER" id="PTHR30575:SF0">
    <property type="entry name" value="XAA-ARG DIPEPTIDASE"/>
    <property type="match status" value="1"/>
</dbReference>
<dbReference type="InterPro" id="IPR017439">
    <property type="entry name" value="Amidohydrolase"/>
</dbReference>
<dbReference type="SUPFAM" id="SSF55031">
    <property type="entry name" value="Bacterial exopeptidase dimerisation domain"/>
    <property type="match status" value="1"/>
</dbReference>
<dbReference type="Proteomes" id="UP000256869">
    <property type="component" value="Unassembled WGS sequence"/>
</dbReference>
<accession>A0A3D9HQV5</accession>
<name>A0A3D9HQV5_9BACL</name>
<dbReference type="FunFam" id="3.30.70.360:FF:000004">
    <property type="entry name" value="Peptidase M20 domain-containing protein 2"/>
    <property type="match status" value="1"/>
</dbReference>
<keyword evidence="3" id="KW-0378">Hydrolase</keyword>
<dbReference type="GO" id="GO:0046657">
    <property type="term" value="P:folic acid catabolic process"/>
    <property type="evidence" value="ECO:0007669"/>
    <property type="project" value="TreeGrafter"/>
</dbReference>
<dbReference type="RefSeq" id="WP_115995827.1">
    <property type="nucleotide sequence ID" value="NZ_QRDY01000037.1"/>
</dbReference>
<evidence type="ECO:0000313" key="3">
    <source>
        <dbReference type="EMBL" id="RED51829.1"/>
    </source>
</evidence>
<dbReference type="Gene3D" id="3.40.630.10">
    <property type="entry name" value="Zn peptidases"/>
    <property type="match status" value="1"/>
</dbReference>
<dbReference type="GO" id="GO:0016805">
    <property type="term" value="F:dipeptidase activity"/>
    <property type="evidence" value="ECO:0007669"/>
    <property type="project" value="InterPro"/>
</dbReference>
<dbReference type="PANTHER" id="PTHR30575">
    <property type="entry name" value="PEPTIDASE M20"/>
    <property type="match status" value="1"/>
</dbReference>
<dbReference type="SUPFAM" id="SSF53187">
    <property type="entry name" value="Zn-dependent exopeptidases"/>
    <property type="match status" value="1"/>
</dbReference>
<dbReference type="InterPro" id="IPR052030">
    <property type="entry name" value="Peptidase_M20/M20A_hydrolases"/>
</dbReference>
<protein>
    <recommendedName>
        <fullName evidence="1">Peptidase M20 domain-containing protein 2</fullName>
    </recommendedName>
</protein>
<proteinExistence type="inferred from homology"/>
<evidence type="ECO:0000259" key="2">
    <source>
        <dbReference type="Pfam" id="PF07687"/>
    </source>
</evidence>
<dbReference type="PIRSF" id="PIRSF037226">
    <property type="entry name" value="Amidohydrolase_ACY1L2_prd"/>
    <property type="match status" value="1"/>
</dbReference>
<dbReference type="InterPro" id="IPR011650">
    <property type="entry name" value="Peptidase_M20_dimer"/>
</dbReference>
<dbReference type="CDD" id="cd03887">
    <property type="entry name" value="M20_Acy1L2"/>
    <property type="match status" value="1"/>
</dbReference>
<keyword evidence="4" id="KW-1185">Reference proteome</keyword>
<dbReference type="Pfam" id="PF07687">
    <property type="entry name" value="M20_dimer"/>
    <property type="match status" value="1"/>
</dbReference>
<dbReference type="OrthoDB" id="9781032at2"/>
<dbReference type="EMBL" id="QRDY01000037">
    <property type="protein sequence ID" value="RED51829.1"/>
    <property type="molecule type" value="Genomic_DNA"/>
</dbReference>
<dbReference type="NCBIfam" id="TIGR01891">
    <property type="entry name" value="amidohydrolases"/>
    <property type="match status" value="1"/>
</dbReference>
<dbReference type="AlphaFoldDB" id="A0A3D9HQV5"/>
<organism evidence="3 4">
    <name type="scientific">Cohnella lupini</name>
    <dbReference type="NCBI Taxonomy" id="1294267"/>
    <lineage>
        <taxon>Bacteria</taxon>
        <taxon>Bacillati</taxon>
        <taxon>Bacillota</taxon>
        <taxon>Bacilli</taxon>
        <taxon>Bacillales</taxon>
        <taxon>Paenibacillaceae</taxon>
        <taxon>Cohnella</taxon>
    </lineage>
</organism>
<reference evidence="3 4" key="1">
    <citation type="submission" date="2018-07" db="EMBL/GenBank/DDBJ databases">
        <title>Genomic Encyclopedia of Type Strains, Phase III (KMG-III): the genomes of soil and plant-associated and newly described type strains.</title>
        <authorList>
            <person name="Whitman W."/>
        </authorList>
    </citation>
    <scope>NUCLEOTIDE SEQUENCE [LARGE SCALE GENOMIC DNA]</scope>
    <source>
        <strain evidence="3 4">CECT 8236</strain>
    </source>
</reference>
<dbReference type="GO" id="GO:0071713">
    <property type="term" value="F:para-aminobenzoyl-glutamate hydrolase activity"/>
    <property type="evidence" value="ECO:0007669"/>
    <property type="project" value="TreeGrafter"/>
</dbReference>
<dbReference type="Gene3D" id="3.30.70.360">
    <property type="match status" value="1"/>
</dbReference>
<feature type="domain" description="Peptidase M20 dimerisation" evidence="2">
    <location>
        <begin position="172"/>
        <end position="262"/>
    </location>
</feature>
<dbReference type="InterPro" id="IPR036264">
    <property type="entry name" value="Bact_exopeptidase_dim_dom"/>
</dbReference>
<comment type="similarity">
    <text evidence="1">Belongs to the peptidase M20A family.</text>
</comment>
<dbReference type="GO" id="GO:0005737">
    <property type="term" value="C:cytoplasm"/>
    <property type="evidence" value="ECO:0007669"/>
    <property type="project" value="TreeGrafter"/>
</dbReference>
<comment type="caution">
    <text evidence="3">The sequence shown here is derived from an EMBL/GenBank/DDBJ whole genome shotgun (WGS) entry which is preliminary data.</text>
</comment>
<evidence type="ECO:0000256" key="1">
    <source>
        <dbReference type="PIRNR" id="PIRNR037226"/>
    </source>
</evidence>
<evidence type="ECO:0000313" key="4">
    <source>
        <dbReference type="Proteomes" id="UP000256869"/>
    </source>
</evidence>
<gene>
    <name evidence="3" type="ORF">DFP95_1373</name>
</gene>
<dbReference type="InterPro" id="IPR017144">
    <property type="entry name" value="Xaa-Arg_dipeptidase"/>
</dbReference>
<sequence>MIDPKKTIQQTIETYSSRLTEIAAFIGAHPELGHEEKQASALLVSELESLGYQVQTGTLGLETAFVAEYRSAKTGPIVGLLAEYDALPEIGHACGHHLICTMALGAAAGLRAIVDQTGGTIRVYGTPAEETKGAKIDMAAAGLFDDCDIAIMAHPYHSYERSGSSLAMDALQFEFHGKAAHAAANPDQGINALDAVLQLFNSVNALRQQTRSDARIHGIVSSGGQAPNIIPDYAAAQFYVRSAARAYTDELARKVTACAEAAGIATGCKMSVSNYEYSYDELRTNEALSEAFTANLIASGIAPEQIHLSNDHGSLDLGNVSLRCPVIHPFIKVVDEPFQLHTIEFRDAAQSDRAYEAMTFGATMLANTACDVLTDASLLRRIKEEFAG</sequence>